<proteinExistence type="predicted"/>
<dbReference type="Proteomes" id="UP000015101">
    <property type="component" value="Unassembled WGS sequence"/>
</dbReference>
<organism evidence="2 3">
    <name type="scientific">Helobdella robusta</name>
    <name type="common">Californian leech</name>
    <dbReference type="NCBI Taxonomy" id="6412"/>
    <lineage>
        <taxon>Eukaryota</taxon>
        <taxon>Metazoa</taxon>
        <taxon>Spiralia</taxon>
        <taxon>Lophotrochozoa</taxon>
        <taxon>Annelida</taxon>
        <taxon>Clitellata</taxon>
        <taxon>Hirudinea</taxon>
        <taxon>Rhynchobdellida</taxon>
        <taxon>Glossiphoniidae</taxon>
        <taxon>Helobdella</taxon>
    </lineage>
</organism>
<accession>T1FA89</accession>
<evidence type="ECO:0000313" key="1">
    <source>
        <dbReference type="EMBL" id="ESO00304.1"/>
    </source>
</evidence>
<dbReference type="HOGENOM" id="CLU_1788948_0_0_1"/>
<keyword evidence="3" id="KW-1185">Reference proteome</keyword>
<gene>
    <name evidence="2" type="primary">20205738</name>
    <name evidence="1" type="ORF">HELRODRAFT_176173</name>
</gene>
<dbReference type="KEGG" id="hro:HELRODRAFT_176173"/>
<evidence type="ECO:0000313" key="3">
    <source>
        <dbReference type="Proteomes" id="UP000015101"/>
    </source>
</evidence>
<name>T1FA89_HELRO</name>
<reference evidence="1 3" key="2">
    <citation type="journal article" date="2013" name="Nature">
        <title>Insights into bilaterian evolution from three spiralian genomes.</title>
        <authorList>
            <person name="Simakov O."/>
            <person name="Marletaz F."/>
            <person name="Cho S.J."/>
            <person name="Edsinger-Gonzales E."/>
            <person name="Havlak P."/>
            <person name="Hellsten U."/>
            <person name="Kuo D.H."/>
            <person name="Larsson T."/>
            <person name="Lv J."/>
            <person name="Arendt D."/>
            <person name="Savage R."/>
            <person name="Osoegawa K."/>
            <person name="de Jong P."/>
            <person name="Grimwood J."/>
            <person name="Chapman J.A."/>
            <person name="Shapiro H."/>
            <person name="Aerts A."/>
            <person name="Otillar R.P."/>
            <person name="Terry A.Y."/>
            <person name="Boore J.L."/>
            <person name="Grigoriev I.V."/>
            <person name="Lindberg D.R."/>
            <person name="Seaver E.C."/>
            <person name="Weisblat D.A."/>
            <person name="Putnam N.H."/>
            <person name="Rokhsar D.S."/>
        </authorList>
    </citation>
    <scope>NUCLEOTIDE SEQUENCE</scope>
</reference>
<dbReference type="InParanoid" id="T1FA89"/>
<reference evidence="3" key="1">
    <citation type="submission" date="2012-12" db="EMBL/GenBank/DDBJ databases">
        <authorList>
            <person name="Hellsten U."/>
            <person name="Grimwood J."/>
            <person name="Chapman J.A."/>
            <person name="Shapiro H."/>
            <person name="Aerts A."/>
            <person name="Otillar R.P."/>
            <person name="Terry A.Y."/>
            <person name="Boore J.L."/>
            <person name="Simakov O."/>
            <person name="Marletaz F."/>
            <person name="Cho S.-J."/>
            <person name="Edsinger-Gonzales E."/>
            <person name="Havlak P."/>
            <person name="Kuo D.-H."/>
            <person name="Larsson T."/>
            <person name="Lv J."/>
            <person name="Arendt D."/>
            <person name="Savage R."/>
            <person name="Osoegawa K."/>
            <person name="de Jong P."/>
            <person name="Lindberg D.R."/>
            <person name="Seaver E.C."/>
            <person name="Weisblat D.A."/>
            <person name="Putnam N.H."/>
            <person name="Grigoriev I.V."/>
            <person name="Rokhsar D.S."/>
        </authorList>
    </citation>
    <scope>NUCLEOTIDE SEQUENCE</scope>
</reference>
<reference evidence="2" key="3">
    <citation type="submission" date="2015-06" db="UniProtKB">
        <authorList>
            <consortium name="EnsemblMetazoa"/>
        </authorList>
    </citation>
    <scope>IDENTIFICATION</scope>
</reference>
<dbReference type="RefSeq" id="XP_009021738.1">
    <property type="nucleotide sequence ID" value="XM_009023490.1"/>
</dbReference>
<dbReference type="EnsemblMetazoa" id="HelroT176173">
    <property type="protein sequence ID" value="HelroP176173"/>
    <property type="gene ID" value="HelroG176173"/>
</dbReference>
<dbReference type="AlphaFoldDB" id="T1FA89"/>
<protein>
    <submittedName>
        <fullName evidence="1 2">Uncharacterized protein</fullName>
    </submittedName>
</protein>
<sequence length="145" mass="16417">MDEVALPGSLPVLLYRRKICVGVETLVACFPRSRRGHQFVVGFFRYKKQQTKRSSIVKCRKKKGCCLCVEAIYIVSALLKKSGLPWNVTFISKTIERLVAISADCKKVNDLKPDCKKVDDLKEPVVDLGVVLDPSLFMENHVKYL</sequence>
<dbReference type="CTD" id="20205738"/>
<dbReference type="EMBL" id="KB096983">
    <property type="protein sequence ID" value="ESO00304.1"/>
    <property type="molecule type" value="Genomic_DNA"/>
</dbReference>
<dbReference type="GeneID" id="20205738"/>
<evidence type="ECO:0000313" key="2">
    <source>
        <dbReference type="EnsemblMetazoa" id="HelroP176173"/>
    </source>
</evidence>
<dbReference type="EMBL" id="AMQM01005564">
    <property type="status" value="NOT_ANNOTATED_CDS"/>
    <property type="molecule type" value="Genomic_DNA"/>
</dbReference>